<evidence type="ECO:0000313" key="1">
    <source>
        <dbReference type="EMBL" id="KOO23063.1"/>
    </source>
</evidence>
<proteinExistence type="predicted"/>
<name>A0A0M0JA27_9EUKA</name>
<evidence type="ECO:0000313" key="2">
    <source>
        <dbReference type="Proteomes" id="UP000037460"/>
    </source>
</evidence>
<accession>A0A0M0JA27</accession>
<reference evidence="2" key="1">
    <citation type="journal article" date="2015" name="PLoS Genet.">
        <title>Genome Sequence and Transcriptome Analyses of Chrysochromulina tobin: Metabolic Tools for Enhanced Algal Fitness in the Prominent Order Prymnesiales (Haptophyceae).</title>
        <authorList>
            <person name="Hovde B.T."/>
            <person name="Deodato C.R."/>
            <person name="Hunsperger H.M."/>
            <person name="Ryken S.A."/>
            <person name="Yost W."/>
            <person name="Jha R.K."/>
            <person name="Patterson J."/>
            <person name="Monnat R.J. Jr."/>
            <person name="Barlow S.B."/>
            <person name="Starkenburg S.R."/>
            <person name="Cattolico R.A."/>
        </authorList>
    </citation>
    <scope>NUCLEOTIDE SEQUENCE</scope>
    <source>
        <strain evidence="2">CCMP291</strain>
    </source>
</reference>
<keyword evidence="2" id="KW-1185">Reference proteome</keyword>
<organism evidence="1 2">
    <name type="scientific">Chrysochromulina tobinii</name>
    <dbReference type="NCBI Taxonomy" id="1460289"/>
    <lineage>
        <taxon>Eukaryota</taxon>
        <taxon>Haptista</taxon>
        <taxon>Haptophyta</taxon>
        <taxon>Prymnesiophyceae</taxon>
        <taxon>Prymnesiales</taxon>
        <taxon>Chrysochromulinaceae</taxon>
        <taxon>Chrysochromulina</taxon>
    </lineage>
</organism>
<comment type="caution">
    <text evidence="1">The sequence shown here is derived from an EMBL/GenBank/DDBJ whole genome shotgun (WGS) entry which is preliminary data.</text>
</comment>
<sequence length="67" mass="7768">MVFNTEIKSGRRMTHTAVRSTYIMHTRTLYDRTTHASMHCVLPYGRRVMLSDHQPCRDISRGDSGMP</sequence>
<dbReference type="Proteomes" id="UP000037460">
    <property type="component" value="Unassembled WGS sequence"/>
</dbReference>
<protein>
    <submittedName>
        <fullName evidence="1">Uncharacterized protein</fullName>
    </submittedName>
</protein>
<gene>
    <name evidence="1" type="ORF">Ctob_007472</name>
</gene>
<dbReference type="EMBL" id="JWZX01003224">
    <property type="protein sequence ID" value="KOO23063.1"/>
    <property type="molecule type" value="Genomic_DNA"/>
</dbReference>
<dbReference type="AlphaFoldDB" id="A0A0M0JA27"/>